<evidence type="ECO:0000256" key="9">
    <source>
        <dbReference type="ARBA" id="ARBA00022842"/>
    </source>
</evidence>
<evidence type="ECO:0000256" key="10">
    <source>
        <dbReference type="ARBA" id="ARBA00032441"/>
    </source>
</evidence>
<dbReference type="GO" id="GO:0046872">
    <property type="term" value="F:metal ion binding"/>
    <property type="evidence" value="ECO:0007669"/>
    <property type="project" value="UniProtKB-KW"/>
</dbReference>
<evidence type="ECO:0000256" key="5">
    <source>
        <dbReference type="ARBA" id="ARBA00022694"/>
    </source>
</evidence>
<name>A0A239F8V6_9BACT</name>
<dbReference type="SUPFAM" id="SSF52540">
    <property type="entry name" value="P-loop containing nucleoside triphosphate hydrolases"/>
    <property type="match status" value="1"/>
</dbReference>
<dbReference type="Proteomes" id="UP000198480">
    <property type="component" value="Unassembled WGS sequence"/>
</dbReference>
<keyword evidence="9" id="KW-0460">Magnesium</keyword>
<dbReference type="EMBL" id="FZOK01000011">
    <property type="protein sequence ID" value="SNS52592.1"/>
    <property type="molecule type" value="Genomic_DNA"/>
</dbReference>
<evidence type="ECO:0000313" key="12">
    <source>
        <dbReference type="Proteomes" id="UP000198480"/>
    </source>
</evidence>
<organism evidence="11 12">
    <name type="scientific">Belliella buryatensis</name>
    <dbReference type="NCBI Taxonomy" id="1500549"/>
    <lineage>
        <taxon>Bacteria</taxon>
        <taxon>Pseudomonadati</taxon>
        <taxon>Bacteroidota</taxon>
        <taxon>Cytophagia</taxon>
        <taxon>Cytophagales</taxon>
        <taxon>Cyclobacteriaceae</taxon>
        <taxon>Belliella</taxon>
    </lineage>
</organism>
<evidence type="ECO:0000256" key="4">
    <source>
        <dbReference type="ARBA" id="ARBA00022490"/>
    </source>
</evidence>
<comment type="subcellular location">
    <subcellularLocation>
        <location evidence="1">Cytoplasm</location>
    </subcellularLocation>
</comment>
<dbReference type="PANTHER" id="PTHR33540:SF2">
    <property type="entry name" value="TRNA THREONYLCARBAMOYLADENOSINE BIOSYNTHESIS PROTEIN TSAE"/>
    <property type="match status" value="1"/>
</dbReference>
<evidence type="ECO:0000256" key="2">
    <source>
        <dbReference type="ARBA" id="ARBA00007599"/>
    </source>
</evidence>
<keyword evidence="8" id="KW-0067">ATP-binding</keyword>
<dbReference type="Gene3D" id="3.40.50.300">
    <property type="entry name" value="P-loop containing nucleotide triphosphate hydrolases"/>
    <property type="match status" value="1"/>
</dbReference>
<dbReference type="GO" id="GO:0002949">
    <property type="term" value="P:tRNA threonylcarbamoyladenosine modification"/>
    <property type="evidence" value="ECO:0007669"/>
    <property type="project" value="InterPro"/>
</dbReference>
<gene>
    <name evidence="11" type="ORF">SAMN06295967_111147</name>
</gene>
<dbReference type="InterPro" id="IPR003442">
    <property type="entry name" value="T6A_TsaE"/>
</dbReference>
<evidence type="ECO:0000256" key="8">
    <source>
        <dbReference type="ARBA" id="ARBA00022840"/>
    </source>
</evidence>
<protein>
    <recommendedName>
        <fullName evidence="3">tRNA threonylcarbamoyladenosine biosynthesis protein TsaE</fullName>
    </recommendedName>
    <alternativeName>
        <fullName evidence="10">t(6)A37 threonylcarbamoyladenosine biosynthesis protein TsaE</fullName>
    </alternativeName>
</protein>
<comment type="similarity">
    <text evidence="2">Belongs to the TsaE family.</text>
</comment>
<dbReference type="InterPro" id="IPR027417">
    <property type="entry name" value="P-loop_NTPase"/>
</dbReference>
<evidence type="ECO:0000256" key="1">
    <source>
        <dbReference type="ARBA" id="ARBA00004496"/>
    </source>
</evidence>
<keyword evidence="7" id="KW-0547">Nucleotide-binding</keyword>
<evidence type="ECO:0000256" key="3">
    <source>
        <dbReference type="ARBA" id="ARBA00019010"/>
    </source>
</evidence>
<keyword evidence="4" id="KW-0963">Cytoplasm</keyword>
<sequence>MRKIYCDNLASLSAVAQEIIETCKGEKIWVFKGQMGAGKTTLIKAIAKEMGIQDLVSSPTFSIVNEYKNEEGQKFYHFDFYRIDESEEVLEIGVEEYFYSDSYCWIEWAERIPEFIPDTFHLIVIEVDEEGRRVIGISKIVNGVQHG</sequence>
<evidence type="ECO:0000256" key="6">
    <source>
        <dbReference type="ARBA" id="ARBA00022723"/>
    </source>
</evidence>
<dbReference type="OrthoDB" id="9815896at2"/>
<dbReference type="NCBIfam" id="TIGR00150">
    <property type="entry name" value="T6A_YjeE"/>
    <property type="match status" value="1"/>
</dbReference>
<proteinExistence type="inferred from homology"/>
<keyword evidence="6" id="KW-0479">Metal-binding</keyword>
<dbReference type="PANTHER" id="PTHR33540">
    <property type="entry name" value="TRNA THREONYLCARBAMOYLADENOSINE BIOSYNTHESIS PROTEIN TSAE"/>
    <property type="match status" value="1"/>
</dbReference>
<keyword evidence="12" id="KW-1185">Reference proteome</keyword>
<evidence type="ECO:0000256" key="7">
    <source>
        <dbReference type="ARBA" id="ARBA00022741"/>
    </source>
</evidence>
<dbReference type="GO" id="GO:0005524">
    <property type="term" value="F:ATP binding"/>
    <property type="evidence" value="ECO:0007669"/>
    <property type="project" value="UniProtKB-KW"/>
</dbReference>
<keyword evidence="5" id="KW-0819">tRNA processing</keyword>
<dbReference type="AlphaFoldDB" id="A0A239F8V6"/>
<reference evidence="12" key="1">
    <citation type="submission" date="2017-06" db="EMBL/GenBank/DDBJ databases">
        <authorList>
            <person name="Varghese N."/>
            <person name="Submissions S."/>
        </authorList>
    </citation>
    <scope>NUCLEOTIDE SEQUENCE [LARGE SCALE GENOMIC DNA]</scope>
    <source>
        <strain evidence="12">5C</strain>
    </source>
</reference>
<accession>A0A239F8V6</accession>
<evidence type="ECO:0000313" key="11">
    <source>
        <dbReference type="EMBL" id="SNS52592.1"/>
    </source>
</evidence>
<dbReference type="GO" id="GO:0005737">
    <property type="term" value="C:cytoplasm"/>
    <property type="evidence" value="ECO:0007669"/>
    <property type="project" value="UniProtKB-SubCell"/>
</dbReference>
<dbReference type="Pfam" id="PF02367">
    <property type="entry name" value="TsaE"/>
    <property type="match status" value="1"/>
</dbReference>
<dbReference type="RefSeq" id="WP_089241437.1">
    <property type="nucleotide sequence ID" value="NZ_FZOK01000011.1"/>
</dbReference>